<sequence length="164" mass="17524">MHISAISAIWFAPLVLPVCIWVAWNDLRYMKIPNKAVVTLAVIFVAIGIVVLPIDVFAWRLVHLVVVLLAGMVLNAVGLIGAGDAKFAAAAAPFIAIGDLQLVLMLLAGTMIAGYAVHRIAKHTALRRLAPHWESWTREGKYPMGLSLGGAMAAYIVLGALYGA</sequence>
<dbReference type="RefSeq" id="WP_108691891.1">
    <property type="nucleotide sequence ID" value="NZ_QCYH01000004.1"/>
</dbReference>
<evidence type="ECO:0000256" key="1">
    <source>
        <dbReference type="SAM" id="Phobius"/>
    </source>
</evidence>
<dbReference type="GO" id="GO:0016020">
    <property type="term" value="C:membrane"/>
    <property type="evidence" value="ECO:0007669"/>
    <property type="project" value="InterPro"/>
</dbReference>
<feature type="transmembrane region" description="Helical" evidence="1">
    <location>
        <begin position="36"/>
        <end position="54"/>
    </location>
</feature>
<dbReference type="OrthoDB" id="7709484at2"/>
<keyword evidence="1" id="KW-0812">Transmembrane</keyword>
<feature type="transmembrane region" description="Helical" evidence="1">
    <location>
        <begin position="61"/>
        <end position="82"/>
    </location>
</feature>
<evidence type="ECO:0000313" key="3">
    <source>
        <dbReference type="EMBL" id="PVA10380.1"/>
    </source>
</evidence>
<proteinExistence type="predicted"/>
<reference evidence="3 4" key="1">
    <citation type="submission" date="2018-04" db="EMBL/GenBank/DDBJ databases">
        <title>Pelagivirga bohaiensis gen. nov., sp. nov., a bacterium isolated from the Bohai Sea.</title>
        <authorList>
            <person name="Ji X."/>
        </authorList>
    </citation>
    <scope>NUCLEOTIDE SEQUENCE [LARGE SCALE GENOMIC DNA]</scope>
    <source>
        <strain evidence="3 4">BH-SD19</strain>
    </source>
</reference>
<name>A0A2T7G7I0_9RHOB</name>
<feature type="domain" description="Prepilin type IV endopeptidase peptidase" evidence="2">
    <location>
        <begin position="16"/>
        <end position="115"/>
    </location>
</feature>
<keyword evidence="4" id="KW-1185">Reference proteome</keyword>
<gene>
    <name evidence="3" type="ORF">DC366_09085</name>
</gene>
<keyword evidence="1" id="KW-0472">Membrane</keyword>
<feature type="transmembrane region" description="Helical" evidence="1">
    <location>
        <begin position="142"/>
        <end position="162"/>
    </location>
</feature>
<feature type="transmembrane region" description="Helical" evidence="1">
    <location>
        <begin position="102"/>
        <end position="121"/>
    </location>
</feature>
<comment type="caution">
    <text evidence="3">The sequence shown here is derived from an EMBL/GenBank/DDBJ whole genome shotgun (WGS) entry which is preliminary data.</text>
</comment>
<evidence type="ECO:0000259" key="2">
    <source>
        <dbReference type="Pfam" id="PF01478"/>
    </source>
</evidence>
<feature type="transmembrane region" description="Helical" evidence="1">
    <location>
        <begin position="7"/>
        <end position="24"/>
    </location>
</feature>
<dbReference type="Gene3D" id="1.20.120.1220">
    <property type="match status" value="1"/>
</dbReference>
<organism evidence="3 4">
    <name type="scientific">Pelagivirga sediminicola</name>
    <dbReference type="NCBI Taxonomy" id="2170575"/>
    <lineage>
        <taxon>Bacteria</taxon>
        <taxon>Pseudomonadati</taxon>
        <taxon>Pseudomonadota</taxon>
        <taxon>Alphaproteobacteria</taxon>
        <taxon>Rhodobacterales</taxon>
        <taxon>Paracoccaceae</taxon>
        <taxon>Pelagivirga</taxon>
    </lineage>
</organism>
<dbReference type="EMBL" id="QCYH01000004">
    <property type="protein sequence ID" value="PVA10380.1"/>
    <property type="molecule type" value="Genomic_DNA"/>
</dbReference>
<evidence type="ECO:0000313" key="4">
    <source>
        <dbReference type="Proteomes" id="UP000244446"/>
    </source>
</evidence>
<dbReference type="Proteomes" id="UP000244446">
    <property type="component" value="Unassembled WGS sequence"/>
</dbReference>
<protein>
    <recommendedName>
        <fullName evidence="2">Prepilin type IV endopeptidase peptidase domain-containing protein</fullName>
    </recommendedName>
</protein>
<dbReference type="GO" id="GO:0004190">
    <property type="term" value="F:aspartic-type endopeptidase activity"/>
    <property type="evidence" value="ECO:0007669"/>
    <property type="project" value="InterPro"/>
</dbReference>
<dbReference type="Pfam" id="PF01478">
    <property type="entry name" value="Peptidase_A24"/>
    <property type="match status" value="1"/>
</dbReference>
<keyword evidence="1" id="KW-1133">Transmembrane helix</keyword>
<accession>A0A2T7G7I0</accession>
<dbReference type="AlphaFoldDB" id="A0A2T7G7I0"/>
<dbReference type="InterPro" id="IPR000045">
    <property type="entry name" value="Prepilin_IV_endopep_pep"/>
</dbReference>